<gene>
    <name evidence="2" type="ORF">A2864_01380</name>
</gene>
<protein>
    <submittedName>
        <fullName evidence="2">Uncharacterized protein</fullName>
    </submittedName>
</protein>
<dbReference type="AlphaFoldDB" id="A0A1G1WHS1"/>
<organism evidence="2 3">
    <name type="scientific">Candidatus Woykebacteria bacterium RIFCSPHIGHO2_01_FULL_39_12</name>
    <dbReference type="NCBI Taxonomy" id="1802599"/>
    <lineage>
        <taxon>Bacteria</taxon>
        <taxon>Candidatus Woykeibacteriota</taxon>
    </lineage>
</organism>
<dbReference type="EMBL" id="MHCV01000035">
    <property type="protein sequence ID" value="OGY27256.1"/>
    <property type="molecule type" value="Genomic_DNA"/>
</dbReference>
<accession>A0A1G1WHS1</accession>
<feature type="region of interest" description="Disordered" evidence="1">
    <location>
        <begin position="153"/>
        <end position="174"/>
    </location>
</feature>
<dbReference type="Proteomes" id="UP000177900">
    <property type="component" value="Unassembled WGS sequence"/>
</dbReference>
<reference evidence="2 3" key="1">
    <citation type="journal article" date="2016" name="Nat. Commun.">
        <title>Thousands of microbial genomes shed light on interconnected biogeochemical processes in an aquifer system.</title>
        <authorList>
            <person name="Anantharaman K."/>
            <person name="Brown C.T."/>
            <person name="Hug L.A."/>
            <person name="Sharon I."/>
            <person name="Castelle C.J."/>
            <person name="Probst A.J."/>
            <person name="Thomas B.C."/>
            <person name="Singh A."/>
            <person name="Wilkins M.J."/>
            <person name="Karaoz U."/>
            <person name="Brodie E.L."/>
            <person name="Williams K.H."/>
            <person name="Hubbard S.S."/>
            <person name="Banfield J.F."/>
        </authorList>
    </citation>
    <scope>NUCLEOTIDE SEQUENCE [LARGE SCALE GENOMIC DNA]</scope>
</reference>
<name>A0A1G1WHS1_9BACT</name>
<proteinExistence type="predicted"/>
<evidence type="ECO:0000313" key="2">
    <source>
        <dbReference type="EMBL" id="OGY27256.1"/>
    </source>
</evidence>
<sequence length="206" mass="23298">MHDRLLLIVALLLVGIAIALWATKSQGDDGQGRSVEGITIQISPQPTTIFDAAVCPPDKPVYNTPVKPEDYQAVGPELRYFLDQGPVQGEHFCMFLRQDRYLITLDFRGGADPVGELRRWFAERDDPYFEKYPRSPMCELYVIAIPDFNGRTEPLCPQETPAQPGQPEEENETDGVLTKHWQVPFFFWVYPVSPSEAGLTKEQKIG</sequence>
<comment type="caution">
    <text evidence="2">The sequence shown here is derived from an EMBL/GenBank/DDBJ whole genome shotgun (WGS) entry which is preliminary data.</text>
</comment>
<evidence type="ECO:0000256" key="1">
    <source>
        <dbReference type="SAM" id="MobiDB-lite"/>
    </source>
</evidence>
<evidence type="ECO:0000313" key="3">
    <source>
        <dbReference type="Proteomes" id="UP000177900"/>
    </source>
</evidence>